<sequence length="116" mass="12837">MDSGKPIADLGMTVSDWHRLVARSSLTKPEKHLALTMATYASYRTGADIYPGNRKLARAIGYSKPDLVGPHMQSLRRKGWVVQVKPANEERGRVARYTLSVPLDADTQLIYGPEAV</sequence>
<dbReference type="AlphaFoldDB" id="A0AA97CX96"/>
<reference evidence="1" key="1">
    <citation type="submission" date="2023-06" db="EMBL/GenBank/DDBJ databases">
        <title>Gordonia sp. nov. and Pseudochrobactrum sp. nov., two species isolated from the burying beetle Nicrophorus vespilloides.</title>
        <authorList>
            <person name="Poehlein A."/>
            <person name="Guzman J."/>
            <person name="Daniel R."/>
            <person name="Vilcinskas A."/>
        </authorList>
    </citation>
    <scope>NUCLEOTIDE SEQUENCE</scope>
    <source>
        <strain evidence="1">MP11Mi</strain>
    </source>
</reference>
<name>A0AA97CX96_9ACTN</name>
<organism evidence="1">
    <name type="scientific">Gordonia sp. MP11Mi</name>
    <dbReference type="NCBI Taxonomy" id="3022769"/>
    <lineage>
        <taxon>Bacteria</taxon>
        <taxon>Bacillati</taxon>
        <taxon>Actinomycetota</taxon>
        <taxon>Actinomycetes</taxon>
        <taxon>Mycobacteriales</taxon>
        <taxon>Gordoniaceae</taxon>
        <taxon>Gordonia</taxon>
    </lineage>
</organism>
<proteinExistence type="predicted"/>
<gene>
    <name evidence="1" type="ORF">MP11Mi_16160</name>
</gene>
<evidence type="ECO:0000313" key="1">
    <source>
        <dbReference type="EMBL" id="WOC12528.1"/>
    </source>
</evidence>
<accession>A0AA97CX96</accession>
<evidence type="ECO:0008006" key="2">
    <source>
        <dbReference type="Google" id="ProtNLM"/>
    </source>
</evidence>
<dbReference type="EMBL" id="CP128986">
    <property type="protein sequence ID" value="WOC12528.1"/>
    <property type="molecule type" value="Genomic_DNA"/>
</dbReference>
<protein>
    <recommendedName>
        <fullName evidence="2">Helix-turn-helix domain-containing protein</fullName>
    </recommendedName>
</protein>